<evidence type="ECO:0000259" key="1">
    <source>
        <dbReference type="Pfam" id="PF00144"/>
    </source>
</evidence>
<dbReference type="SUPFAM" id="SSF56601">
    <property type="entry name" value="beta-lactamase/transpeptidase-like"/>
    <property type="match status" value="1"/>
</dbReference>
<organism evidence="3 4">
    <name type="scientific">Xylaria flabelliformis</name>
    <dbReference type="NCBI Taxonomy" id="2512241"/>
    <lineage>
        <taxon>Eukaryota</taxon>
        <taxon>Fungi</taxon>
        <taxon>Dikarya</taxon>
        <taxon>Ascomycota</taxon>
        <taxon>Pezizomycotina</taxon>
        <taxon>Sordariomycetes</taxon>
        <taxon>Xylariomycetidae</taxon>
        <taxon>Xylariales</taxon>
        <taxon>Xylariaceae</taxon>
        <taxon>Xylaria</taxon>
    </lineage>
</organism>
<proteinExistence type="predicted"/>
<evidence type="ECO:0000313" key="3">
    <source>
        <dbReference type="EMBL" id="TRX96335.1"/>
    </source>
</evidence>
<dbReference type="Gene3D" id="3.40.710.10">
    <property type="entry name" value="DD-peptidase/beta-lactamase superfamily"/>
    <property type="match status" value="1"/>
</dbReference>
<dbReference type="STRING" id="2512241.A0A553I812"/>
<reference evidence="4" key="1">
    <citation type="submission" date="2019-06" db="EMBL/GenBank/DDBJ databases">
        <title>Draft genome sequence of the griseofulvin-producing fungus Xylaria cubensis strain G536.</title>
        <authorList>
            <person name="Mead M.E."/>
            <person name="Raja H.A."/>
            <person name="Steenwyk J.L."/>
            <person name="Knowles S.L."/>
            <person name="Oberlies N.H."/>
            <person name="Rokas A."/>
        </authorList>
    </citation>
    <scope>NUCLEOTIDE SEQUENCE [LARGE SCALE GENOMIC DNA]</scope>
    <source>
        <strain evidence="4">G536</strain>
    </source>
</reference>
<sequence length="544" mass="59030">MLNESIVEFEKSLDSVELGLQVNDTAWAVALFSSKENKTLYERYYTPPIDVGVSKVDGNSIFRIGSVSKVFSVWSFLIEVGDKYFNDPITKYIPELANLTYNGGSDHQEVYNDIDHVRWEEVTLGQLASHAAGISRDPTYNDLAAELGPNQVSVLGLPVLKSSEIPTCNTPGGSQICTRNELFSYLLNQRPLYPTAHSPAYSNVAYTLLGYAQQAITGTPLSDAVTTNIFEALAMTNSSFSHKPSSGGVIPGGNESQVGWNEDLGPFSPAGSIYSSTADLVKAGQAILQSRLLSPAQTRRWMKPLTQTGDLSTAVGAPWEIRYLTLQDQRVSQIYTKQGDEGTYHAAFVLSPEHDLGWVVLAADATDTNAGRIRETLMNSFGDLFLPMAERLAENEAGVNFAGTFADEATNSSVKIQTGPSGSPGLFVTGLTSRGAQVVGPESPLIQVYGVGQSARLYPSNLRATSRSKDGLGTYDSRLGFRAEFFNASQPGKIQDPCLSAWTAVGAPLYGQVALDDWVFEMQENGQAEALDVRFLRLRLKKVN</sequence>
<gene>
    <name evidence="3" type="ORF">FHL15_002607</name>
</gene>
<comment type="caution">
    <text evidence="3">The sequence shown here is derived from an EMBL/GenBank/DDBJ whole genome shotgun (WGS) entry which is preliminary data.</text>
</comment>
<dbReference type="InterPro" id="IPR058664">
    <property type="entry name" value="ARB_00930-like_C"/>
</dbReference>
<dbReference type="PANTHER" id="PTHR22935">
    <property type="entry name" value="PENICILLIN-BINDING PROTEIN"/>
    <property type="match status" value="1"/>
</dbReference>
<protein>
    <submittedName>
        <fullName evidence="3">Uncharacterized protein</fullName>
    </submittedName>
</protein>
<keyword evidence="4" id="KW-1185">Reference proteome</keyword>
<dbReference type="OrthoDB" id="10250282at2759"/>
<evidence type="ECO:0000259" key="2">
    <source>
        <dbReference type="Pfam" id="PF26335"/>
    </source>
</evidence>
<dbReference type="Pfam" id="PF26335">
    <property type="entry name" value="ARB_00930_C"/>
    <property type="match status" value="1"/>
</dbReference>
<dbReference type="Pfam" id="PF00144">
    <property type="entry name" value="Beta-lactamase"/>
    <property type="match status" value="1"/>
</dbReference>
<evidence type="ECO:0000313" key="4">
    <source>
        <dbReference type="Proteomes" id="UP000319160"/>
    </source>
</evidence>
<dbReference type="InterPro" id="IPR051478">
    <property type="entry name" value="Beta-lactamase-like_AB/R"/>
</dbReference>
<feature type="domain" description="Beta-lactamase-like ARB-00930-like C-terminal" evidence="2">
    <location>
        <begin position="393"/>
        <end position="543"/>
    </location>
</feature>
<dbReference type="InterPro" id="IPR012338">
    <property type="entry name" value="Beta-lactam/transpept-like"/>
</dbReference>
<dbReference type="InterPro" id="IPR001466">
    <property type="entry name" value="Beta-lactam-related"/>
</dbReference>
<name>A0A553I812_9PEZI</name>
<dbReference type="Proteomes" id="UP000319160">
    <property type="component" value="Unassembled WGS sequence"/>
</dbReference>
<accession>A0A553I812</accession>
<dbReference type="AlphaFoldDB" id="A0A553I812"/>
<dbReference type="EMBL" id="VFLP01000011">
    <property type="protein sequence ID" value="TRX96335.1"/>
    <property type="molecule type" value="Genomic_DNA"/>
</dbReference>
<dbReference type="PANTHER" id="PTHR22935:SF97">
    <property type="entry name" value="BETA-LACTAMASE-RELATED DOMAIN-CONTAINING PROTEIN"/>
    <property type="match status" value="1"/>
</dbReference>
<feature type="domain" description="Beta-lactamase-related" evidence="1">
    <location>
        <begin position="30"/>
        <end position="374"/>
    </location>
</feature>